<evidence type="ECO:0000313" key="3">
    <source>
        <dbReference type="Proteomes" id="UP000552864"/>
    </source>
</evidence>
<evidence type="ECO:0000256" key="1">
    <source>
        <dbReference type="SAM" id="SignalP"/>
    </source>
</evidence>
<name>A0A847SJW9_9BACT</name>
<feature type="signal peptide" evidence="1">
    <location>
        <begin position="1"/>
        <end position="21"/>
    </location>
</feature>
<keyword evidence="1" id="KW-0732">Signal</keyword>
<evidence type="ECO:0000313" key="2">
    <source>
        <dbReference type="EMBL" id="NLR77768.1"/>
    </source>
</evidence>
<feature type="chain" id="PRO_5032642293" evidence="1">
    <location>
        <begin position="22"/>
        <end position="100"/>
    </location>
</feature>
<dbReference type="RefSeq" id="WP_168737144.1">
    <property type="nucleotide sequence ID" value="NZ_JABAHZ010000001.1"/>
</dbReference>
<dbReference type="EMBL" id="JABAHZ010000001">
    <property type="protein sequence ID" value="NLR77768.1"/>
    <property type="molecule type" value="Genomic_DNA"/>
</dbReference>
<proteinExistence type="predicted"/>
<accession>A0A847SJW9</accession>
<comment type="caution">
    <text evidence="2">The sequence shown here is derived from an EMBL/GenBank/DDBJ whole genome shotgun (WGS) entry which is preliminary data.</text>
</comment>
<dbReference type="AlphaFoldDB" id="A0A847SJW9"/>
<keyword evidence="3" id="KW-1185">Reference proteome</keyword>
<protein>
    <submittedName>
        <fullName evidence="2">Uncharacterized protein</fullName>
    </submittedName>
</protein>
<organism evidence="2 3">
    <name type="scientific">Chitinophaga eiseniae</name>
    <dbReference type="NCBI Taxonomy" id="634771"/>
    <lineage>
        <taxon>Bacteria</taxon>
        <taxon>Pseudomonadati</taxon>
        <taxon>Bacteroidota</taxon>
        <taxon>Chitinophagia</taxon>
        <taxon>Chitinophagales</taxon>
        <taxon>Chitinophagaceae</taxon>
        <taxon>Chitinophaga</taxon>
    </lineage>
</organism>
<gene>
    <name evidence="2" type="ORF">HGH91_03980</name>
</gene>
<reference evidence="2 3" key="1">
    <citation type="submission" date="2020-04" db="EMBL/GenBank/DDBJ databases">
        <authorList>
            <person name="Yin C."/>
        </authorList>
    </citation>
    <scope>NUCLEOTIDE SEQUENCE [LARGE SCALE GENOMIC DNA]</scope>
    <source>
        <strain evidence="2 3">Ak56</strain>
    </source>
</reference>
<dbReference type="Proteomes" id="UP000552864">
    <property type="component" value="Unassembled WGS sequence"/>
</dbReference>
<sequence>MLKRITCLLLLAMGLSNVLYSQTWGNLDLIPRPARIMAIAGTFTFTPQGKVYSTPRFKEVAALLAGTTGPLGAISPWKNYIVTNRCAGYNRTISYFNGYT</sequence>